<dbReference type="AlphaFoldDB" id="A0A8J4YEB7"/>
<dbReference type="PANTHER" id="PTHR24372:SF77">
    <property type="entry name" value="G-PROTEIN COUPLED RECEPTORS FAMILY 1 PROFILE DOMAIN-CONTAINING PROTEIN"/>
    <property type="match status" value="1"/>
</dbReference>
<protein>
    <submittedName>
        <fullName evidence="2">G-protein coupled receptor GRL101</fullName>
    </submittedName>
</protein>
<keyword evidence="1" id="KW-0472">Membrane</keyword>
<dbReference type="GO" id="GO:0009755">
    <property type="term" value="P:hormone-mediated signaling pathway"/>
    <property type="evidence" value="ECO:0007669"/>
    <property type="project" value="TreeGrafter"/>
</dbReference>
<evidence type="ECO:0000313" key="3">
    <source>
        <dbReference type="Proteomes" id="UP000770661"/>
    </source>
</evidence>
<feature type="transmembrane region" description="Helical" evidence="1">
    <location>
        <begin position="100"/>
        <end position="123"/>
    </location>
</feature>
<dbReference type="GO" id="GO:0008528">
    <property type="term" value="F:G protein-coupled peptide receptor activity"/>
    <property type="evidence" value="ECO:0007669"/>
    <property type="project" value="TreeGrafter"/>
</dbReference>
<keyword evidence="1" id="KW-0812">Transmembrane</keyword>
<evidence type="ECO:0000313" key="2">
    <source>
        <dbReference type="EMBL" id="KAG0726535.1"/>
    </source>
</evidence>
<keyword evidence="1" id="KW-1133">Transmembrane helix</keyword>
<accession>A0A8J4YEB7</accession>
<reference evidence="2" key="1">
    <citation type="submission" date="2020-07" db="EMBL/GenBank/DDBJ databases">
        <title>The High-quality genome of the commercially important snow crab, Chionoecetes opilio.</title>
        <authorList>
            <person name="Jeong J.-H."/>
            <person name="Ryu S."/>
        </authorList>
    </citation>
    <scope>NUCLEOTIDE SEQUENCE</scope>
    <source>
        <strain evidence="2">MADBK_172401_WGS</strain>
        <tissue evidence="2">Digestive gland</tissue>
    </source>
</reference>
<comment type="caution">
    <text evidence="2">The sequence shown here is derived from an EMBL/GenBank/DDBJ whole genome shotgun (WGS) entry which is preliminary data.</text>
</comment>
<name>A0A8J4YEB7_CHIOP</name>
<feature type="transmembrane region" description="Helical" evidence="1">
    <location>
        <begin position="130"/>
        <end position="147"/>
    </location>
</feature>
<dbReference type="OrthoDB" id="10035376at2759"/>
<sequence length="159" mass="17780">MNPVFIVSLPADGSPTTSLPPSVIPTPSPDCHSSKHCKAIDHNPLEHVGDRVLQALPNLNELSTPEFRFCCLPHHANVCLPRTEEFSSCEDLMSNLVLRVFVWVVGFVALVGNTSVIVWRLLYPSGSKKVCGSIFFLLFLAFFRSPFQQMVLQVEQLWQ</sequence>
<keyword evidence="2" id="KW-0675">Receptor</keyword>
<dbReference type="Proteomes" id="UP000770661">
    <property type="component" value="Unassembled WGS sequence"/>
</dbReference>
<dbReference type="GO" id="GO:0005886">
    <property type="term" value="C:plasma membrane"/>
    <property type="evidence" value="ECO:0007669"/>
    <property type="project" value="TreeGrafter"/>
</dbReference>
<dbReference type="EMBL" id="JACEEZ010004261">
    <property type="protein sequence ID" value="KAG0726535.1"/>
    <property type="molecule type" value="Genomic_DNA"/>
</dbReference>
<organism evidence="2 3">
    <name type="scientific">Chionoecetes opilio</name>
    <name type="common">Atlantic snow crab</name>
    <name type="synonym">Cancer opilio</name>
    <dbReference type="NCBI Taxonomy" id="41210"/>
    <lineage>
        <taxon>Eukaryota</taxon>
        <taxon>Metazoa</taxon>
        <taxon>Ecdysozoa</taxon>
        <taxon>Arthropoda</taxon>
        <taxon>Crustacea</taxon>
        <taxon>Multicrustacea</taxon>
        <taxon>Malacostraca</taxon>
        <taxon>Eumalacostraca</taxon>
        <taxon>Eucarida</taxon>
        <taxon>Decapoda</taxon>
        <taxon>Pleocyemata</taxon>
        <taxon>Brachyura</taxon>
        <taxon>Eubrachyura</taxon>
        <taxon>Majoidea</taxon>
        <taxon>Majidae</taxon>
        <taxon>Chionoecetes</taxon>
    </lineage>
</organism>
<dbReference type="PANTHER" id="PTHR24372">
    <property type="entry name" value="GLYCOPROTEIN HORMONE RECEPTOR"/>
    <property type="match status" value="1"/>
</dbReference>
<evidence type="ECO:0000256" key="1">
    <source>
        <dbReference type="SAM" id="Phobius"/>
    </source>
</evidence>
<keyword evidence="3" id="KW-1185">Reference proteome</keyword>
<dbReference type="GO" id="GO:0007189">
    <property type="term" value="P:adenylate cyclase-activating G protein-coupled receptor signaling pathway"/>
    <property type="evidence" value="ECO:0007669"/>
    <property type="project" value="TreeGrafter"/>
</dbReference>
<gene>
    <name evidence="2" type="primary">GR101_2</name>
    <name evidence="2" type="ORF">GWK47_036332</name>
</gene>
<proteinExistence type="predicted"/>